<proteinExistence type="predicted"/>
<organism evidence="1 2">
    <name type="scientific">Aegilops tauschii subsp. strangulata</name>
    <name type="common">Goatgrass</name>
    <dbReference type="NCBI Taxonomy" id="200361"/>
    <lineage>
        <taxon>Eukaryota</taxon>
        <taxon>Viridiplantae</taxon>
        <taxon>Streptophyta</taxon>
        <taxon>Embryophyta</taxon>
        <taxon>Tracheophyta</taxon>
        <taxon>Spermatophyta</taxon>
        <taxon>Magnoliopsida</taxon>
        <taxon>Liliopsida</taxon>
        <taxon>Poales</taxon>
        <taxon>Poaceae</taxon>
        <taxon>BOP clade</taxon>
        <taxon>Pooideae</taxon>
        <taxon>Triticodae</taxon>
        <taxon>Triticeae</taxon>
        <taxon>Triticinae</taxon>
        <taxon>Aegilops</taxon>
    </lineage>
</organism>
<reference evidence="1" key="3">
    <citation type="submission" date="2019-03" db="UniProtKB">
        <authorList>
            <consortium name="EnsemblPlants"/>
        </authorList>
    </citation>
    <scope>IDENTIFICATION</scope>
</reference>
<dbReference type="SUPFAM" id="SSF56112">
    <property type="entry name" value="Protein kinase-like (PK-like)"/>
    <property type="match status" value="1"/>
</dbReference>
<dbReference type="EnsemblPlants" id="AET0Gv20009200.46">
    <property type="protein sequence ID" value="AET0Gv20009200.46"/>
    <property type="gene ID" value="AET0Gv20009200"/>
</dbReference>
<dbReference type="PANTHER" id="PTHR45707:SF71">
    <property type="entry name" value="PROTEIN KINASE DOMAIN-CONTAINING PROTEIN"/>
    <property type="match status" value="1"/>
</dbReference>
<accession>A0A452XBS7</accession>
<evidence type="ECO:0000313" key="2">
    <source>
        <dbReference type="Proteomes" id="UP000015105"/>
    </source>
</evidence>
<reference evidence="2" key="1">
    <citation type="journal article" date="2014" name="Science">
        <title>Ancient hybridizations among the ancestral genomes of bread wheat.</title>
        <authorList>
            <consortium name="International Wheat Genome Sequencing Consortium,"/>
            <person name="Marcussen T."/>
            <person name="Sandve S.R."/>
            <person name="Heier L."/>
            <person name="Spannagl M."/>
            <person name="Pfeifer M."/>
            <person name="Jakobsen K.S."/>
            <person name="Wulff B.B."/>
            <person name="Steuernagel B."/>
            <person name="Mayer K.F."/>
            <person name="Olsen O.A."/>
        </authorList>
    </citation>
    <scope>NUCLEOTIDE SEQUENCE [LARGE SCALE GENOMIC DNA]</scope>
    <source>
        <strain evidence="2">cv. AL8/78</strain>
    </source>
</reference>
<reference evidence="2" key="2">
    <citation type="journal article" date="2017" name="Nat. Plants">
        <title>The Aegilops tauschii genome reveals multiple impacts of transposons.</title>
        <authorList>
            <person name="Zhao G."/>
            <person name="Zou C."/>
            <person name="Li K."/>
            <person name="Wang K."/>
            <person name="Li T."/>
            <person name="Gao L."/>
            <person name="Zhang X."/>
            <person name="Wang H."/>
            <person name="Yang Z."/>
            <person name="Liu X."/>
            <person name="Jiang W."/>
            <person name="Mao L."/>
            <person name="Kong X."/>
            <person name="Jiao Y."/>
            <person name="Jia J."/>
        </authorList>
    </citation>
    <scope>NUCLEOTIDE SEQUENCE [LARGE SCALE GENOMIC DNA]</scope>
    <source>
        <strain evidence="2">cv. AL8/78</strain>
    </source>
</reference>
<evidence type="ECO:0000313" key="1">
    <source>
        <dbReference type="EnsemblPlants" id="AET0Gv20009200.46"/>
    </source>
</evidence>
<dbReference type="AlphaFoldDB" id="A0A452XBS7"/>
<dbReference type="Proteomes" id="UP000015105">
    <property type="component" value="Unassembled WGS sequence"/>
</dbReference>
<name>A0A452XBS7_AEGTS</name>
<dbReference type="InterPro" id="IPR011009">
    <property type="entry name" value="Kinase-like_dom_sf"/>
</dbReference>
<protein>
    <recommendedName>
        <fullName evidence="3">Protein kinase domain-containing protein</fullName>
    </recommendedName>
</protein>
<dbReference type="Gene3D" id="1.10.510.10">
    <property type="entry name" value="Transferase(Phosphotransferase) domain 1"/>
    <property type="match status" value="1"/>
</dbReference>
<sequence length="50" mass="5887">MTCSGYWPPEYIKHQIISREFDIFSLGVIIVKIMNGHESYNSIVEMPKRK</sequence>
<dbReference type="Gramene" id="AET0Gv20009200.46">
    <property type="protein sequence ID" value="AET0Gv20009200.46"/>
    <property type="gene ID" value="AET0Gv20009200"/>
</dbReference>
<keyword evidence="2" id="KW-1185">Reference proteome</keyword>
<dbReference type="PANTHER" id="PTHR45707">
    <property type="entry name" value="C2 CALCIUM/LIPID-BINDING PLANT PHOSPHORIBOSYLTRANSFERASE FAMILY PROTEIN"/>
    <property type="match status" value="1"/>
</dbReference>
<evidence type="ECO:0008006" key="3">
    <source>
        <dbReference type="Google" id="ProtNLM"/>
    </source>
</evidence>